<gene>
    <name evidence="2" type="ordered locus">Hbut_0307</name>
</gene>
<organism evidence="2 3">
    <name type="scientific">Hyperthermus butylicus (strain DSM 5456 / JCM 9403 / PLM1-5)</name>
    <dbReference type="NCBI Taxonomy" id="415426"/>
    <lineage>
        <taxon>Archaea</taxon>
        <taxon>Thermoproteota</taxon>
        <taxon>Thermoprotei</taxon>
        <taxon>Desulfurococcales</taxon>
        <taxon>Pyrodictiaceae</taxon>
        <taxon>Hyperthermus</taxon>
    </lineage>
</organism>
<evidence type="ECO:0000259" key="1">
    <source>
        <dbReference type="Pfam" id="PF08532"/>
    </source>
</evidence>
<protein>
    <recommendedName>
        <fullName evidence="1">Beta-galactosidase trimerisation domain-containing protein</fullName>
    </recommendedName>
</protein>
<dbReference type="CDD" id="cd03143">
    <property type="entry name" value="A4_beta-galactosidase_middle_domain"/>
    <property type="match status" value="1"/>
</dbReference>
<dbReference type="KEGG" id="hbu:Hbut_0307"/>
<feature type="domain" description="Beta-galactosidase trimerisation" evidence="1">
    <location>
        <begin position="365"/>
        <end position="441"/>
    </location>
</feature>
<dbReference type="InterPro" id="IPR029062">
    <property type="entry name" value="Class_I_gatase-like"/>
</dbReference>
<accession>A2BJL8</accession>
<dbReference type="AlphaFoldDB" id="A2BJL8"/>
<reference evidence="2 3" key="1">
    <citation type="journal article" date="2007" name="Archaea">
        <title>The genome of Hyperthermus butylicus: a sulfur-reducing, peptide fermenting, neutrophilic Crenarchaeote growing up to 108 degrees C.</title>
        <authorList>
            <person name="Brugger K."/>
            <person name="Chen L."/>
            <person name="Stark M."/>
            <person name="Zibat A."/>
            <person name="Redder P."/>
            <person name="Ruepp A."/>
            <person name="Awayez M."/>
            <person name="She Q."/>
            <person name="Garrett R.A."/>
            <person name="Klenk H.P."/>
        </authorList>
    </citation>
    <scope>NUCLEOTIDE SEQUENCE [LARGE SCALE GENOMIC DNA]</scope>
    <source>
        <strain evidence="3">DSM 5456 / JCM 9403 / PLM1-5</strain>
    </source>
</reference>
<dbReference type="Gene3D" id="3.20.20.80">
    <property type="entry name" value="Glycosidases"/>
    <property type="match status" value="1"/>
</dbReference>
<keyword evidence="3" id="KW-1185">Reference proteome</keyword>
<proteinExistence type="predicted"/>
<dbReference type="Pfam" id="PF08532">
    <property type="entry name" value="Glyco_hydro_42M"/>
    <property type="match status" value="1"/>
</dbReference>
<dbReference type="SUPFAM" id="SSF51445">
    <property type="entry name" value="(Trans)glycosidases"/>
    <property type="match status" value="1"/>
</dbReference>
<dbReference type="RefSeq" id="WP_011821497.1">
    <property type="nucleotide sequence ID" value="NC_008818.1"/>
</dbReference>
<dbReference type="SUPFAM" id="SSF52317">
    <property type="entry name" value="Class I glutamine amidotransferase-like"/>
    <property type="match status" value="1"/>
</dbReference>
<dbReference type="Proteomes" id="UP000002593">
    <property type="component" value="Chromosome"/>
</dbReference>
<dbReference type="GO" id="GO:0005975">
    <property type="term" value="P:carbohydrate metabolic process"/>
    <property type="evidence" value="ECO:0007669"/>
    <property type="project" value="InterPro"/>
</dbReference>
<dbReference type="eggNOG" id="arCOG04085">
    <property type="taxonomic scope" value="Archaea"/>
</dbReference>
<dbReference type="Gene3D" id="3.40.50.880">
    <property type="match status" value="1"/>
</dbReference>
<evidence type="ECO:0000313" key="3">
    <source>
        <dbReference type="Proteomes" id="UP000002593"/>
    </source>
</evidence>
<dbReference type="GeneID" id="4781366"/>
<dbReference type="InterPro" id="IPR017853">
    <property type="entry name" value="GH"/>
</dbReference>
<dbReference type="GO" id="GO:0004565">
    <property type="term" value="F:beta-galactosidase activity"/>
    <property type="evidence" value="ECO:0007669"/>
    <property type="project" value="InterPro"/>
</dbReference>
<dbReference type="Pfam" id="PF14871">
    <property type="entry name" value="GHL6"/>
    <property type="match status" value="1"/>
</dbReference>
<dbReference type="EMBL" id="CP000493">
    <property type="protein sequence ID" value="ABM80179.1"/>
    <property type="molecule type" value="Genomic_DNA"/>
</dbReference>
<evidence type="ECO:0000313" key="2">
    <source>
        <dbReference type="EMBL" id="ABM80179.1"/>
    </source>
</evidence>
<dbReference type="STRING" id="415426.Hbut_0307"/>
<dbReference type="InterPro" id="IPR028212">
    <property type="entry name" value="GHL6"/>
</dbReference>
<name>A2BJL8_HYPBU</name>
<dbReference type="EnsemblBacteria" id="ABM80179">
    <property type="protein sequence ID" value="ABM80179"/>
    <property type="gene ID" value="Hbut_0307"/>
</dbReference>
<dbReference type="HOGENOM" id="CLU_418995_0_0_2"/>
<dbReference type="InterPro" id="IPR013738">
    <property type="entry name" value="Beta_galactosidase_Trimer"/>
</dbReference>
<sequence>MSRIRGRDVAVLAEKLHANLIVVFARDAWGYTYYRGGRAGPPRPGMPGDFLRELIAEAHRRGIRVVAMVAHTANKLLYLRHRDWAQVNARGEPVLLEHAPSGVWEPEWPQLCPNSPFLEHAVLEVREALELGADGVLFDSFRYQPDPERACYCRWCRKRFRREHGYDMPVEPDWSDNRWRMLWDWRYRVVVGALARLAAEAKAARRDAVVMYNSHPAGWAGRANRVVEMARGILDAVFAECSEADHQPPGFIAEMVKLSRAMAGEGVAIFASRNAFYSLRPPHPAPPPLLRQGLREAFIAGGNPWVLVFSSQLIQRPESLKPIEEVFREHELLEEYLDGAEPVRYAAIIVSNTVRDHYGRLSPERYVDEVRGFYYALQHSHIHVEYLLDQDAVGEALSKYKVVVLADTACVSNELLRALENHVEAGGGVIATFQTSLYNDDCLPAGGLLAESILGARLAGEPVSRDWSYLIPARKHPVLEGIDGPIPLGDIRYDLPRGKELGSIVPVEAARDAEVPAYIGEPAYRYGHEYTLGRSTPPLGYSTSLPGIVVNGKAIYYPWRLGSHYWHTGHPDYQKLIANSIRYAGGNPPLEAEAPETVIVEPWKQGERLVIHLLNYTTGQRIQAISLRGAKQPIPGYSSSEAVHPIREIIPVTGIRIIVDQDLVSHHAGVKAYSPLANRKYSIEEKNGKIIVSIDRLEEYEVVVVEPKA</sequence>